<keyword evidence="2" id="KW-0812">Transmembrane</keyword>
<feature type="compositionally biased region" description="Acidic residues" evidence="1">
    <location>
        <begin position="300"/>
        <end position="320"/>
    </location>
</feature>
<dbReference type="PANTHER" id="PTHR16502">
    <property type="entry name" value="KERATINOCYTE-ASSOCIATED TRANSMEMBRANE PROTEIN 2"/>
    <property type="match status" value="1"/>
</dbReference>
<sequence>MYQKVFGAWLFLLLCHIKLSASDPNKQGNIADLKIEPSKNLYDIILSKCPDFGKTNLTNDYQDIFTKKCTNWTAISVATSYASETKTESQCLLLYEAMQLFCTKLKDHLSKIEGLVPKANYGNHNLNTICSKDNGLSLMQNTEHDVSNLTNSYCNEICVDIIDGNPIVSSMCQLAYYFSAFNTTKFIEKYELLHRENTDSQQTKQNSTTQNNHVESNKLDLVIEHGNEPSEPRFKESGKSQISESDNGNGTPNKIIPVAEKEKAPEANSSIPKLVINQADAPQVKEPSKIEQPKQKPSINEEDSENQEDDQEDRPEEVDEAEKPDSDNEQEPAMPENIGDSQKKPTTLNDPVNSYNQLDDDSNGDSNFFSYFTVIMCLVVISYIGYHNKQKILALLLEGKRGKRSGRQSRRPNSANYHKLDSNLEEAMSSSCAKNTSNVIY</sequence>
<evidence type="ECO:0000313" key="5">
    <source>
        <dbReference type="Proteomes" id="UP001566132"/>
    </source>
</evidence>
<dbReference type="PANTHER" id="PTHR16502:SF0">
    <property type="entry name" value="KERATINOCYTE-ASSOCIATED TRANSMEMBRANE PROTEIN 2"/>
    <property type="match status" value="1"/>
</dbReference>
<feature type="compositionally biased region" description="Low complexity" evidence="1">
    <location>
        <begin position="199"/>
        <end position="212"/>
    </location>
</feature>
<gene>
    <name evidence="4" type="ORF">ABEB36_000964</name>
</gene>
<evidence type="ECO:0000256" key="3">
    <source>
        <dbReference type="SAM" id="SignalP"/>
    </source>
</evidence>
<protein>
    <recommendedName>
        <fullName evidence="6">Trans-Golgi network integral membrane protein 1</fullName>
    </recommendedName>
</protein>
<evidence type="ECO:0008006" key="6">
    <source>
        <dbReference type="Google" id="ProtNLM"/>
    </source>
</evidence>
<keyword evidence="3" id="KW-0732">Signal</keyword>
<feature type="chain" id="PRO_5044873194" description="Trans-Golgi network integral membrane protein 1" evidence="3">
    <location>
        <begin position="23"/>
        <end position="441"/>
    </location>
</feature>
<dbReference type="Pfam" id="PF17818">
    <property type="entry name" value="KCT2"/>
    <property type="match status" value="1"/>
</dbReference>
<feature type="region of interest" description="Disordered" evidence="1">
    <location>
        <begin position="279"/>
        <end position="362"/>
    </location>
</feature>
<feature type="signal peptide" evidence="3">
    <location>
        <begin position="1"/>
        <end position="22"/>
    </location>
</feature>
<keyword evidence="2" id="KW-0472">Membrane</keyword>
<keyword evidence="5" id="KW-1185">Reference proteome</keyword>
<feature type="transmembrane region" description="Helical" evidence="2">
    <location>
        <begin position="368"/>
        <end position="386"/>
    </location>
</feature>
<dbReference type="InterPro" id="IPR037645">
    <property type="entry name" value="KCT2"/>
</dbReference>
<evidence type="ECO:0000256" key="2">
    <source>
        <dbReference type="SAM" id="Phobius"/>
    </source>
</evidence>
<name>A0ABD1FD43_HYPHA</name>
<dbReference type="Proteomes" id="UP001566132">
    <property type="component" value="Unassembled WGS sequence"/>
</dbReference>
<feature type="compositionally biased region" description="Polar residues" evidence="1">
    <location>
        <begin position="239"/>
        <end position="252"/>
    </location>
</feature>
<feature type="region of interest" description="Disordered" evidence="1">
    <location>
        <begin position="197"/>
        <end position="216"/>
    </location>
</feature>
<evidence type="ECO:0000256" key="1">
    <source>
        <dbReference type="SAM" id="MobiDB-lite"/>
    </source>
</evidence>
<accession>A0ABD1FD43</accession>
<evidence type="ECO:0000313" key="4">
    <source>
        <dbReference type="EMBL" id="KAL1517165.1"/>
    </source>
</evidence>
<feature type="compositionally biased region" description="Polar residues" evidence="1">
    <location>
        <begin position="344"/>
        <end position="357"/>
    </location>
</feature>
<organism evidence="4 5">
    <name type="scientific">Hypothenemus hampei</name>
    <name type="common">Coffee berry borer</name>
    <dbReference type="NCBI Taxonomy" id="57062"/>
    <lineage>
        <taxon>Eukaryota</taxon>
        <taxon>Metazoa</taxon>
        <taxon>Ecdysozoa</taxon>
        <taxon>Arthropoda</taxon>
        <taxon>Hexapoda</taxon>
        <taxon>Insecta</taxon>
        <taxon>Pterygota</taxon>
        <taxon>Neoptera</taxon>
        <taxon>Endopterygota</taxon>
        <taxon>Coleoptera</taxon>
        <taxon>Polyphaga</taxon>
        <taxon>Cucujiformia</taxon>
        <taxon>Curculionidae</taxon>
        <taxon>Scolytinae</taxon>
        <taxon>Hypothenemus</taxon>
    </lineage>
</organism>
<dbReference type="AlphaFoldDB" id="A0ABD1FD43"/>
<keyword evidence="2" id="KW-1133">Transmembrane helix</keyword>
<comment type="caution">
    <text evidence="4">The sequence shown here is derived from an EMBL/GenBank/DDBJ whole genome shotgun (WGS) entry which is preliminary data.</text>
</comment>
<feature type="compositionally biased region" description="Basic and acidic residues" evidence="1">
    <location>
        <begin position="228"/>
        <end position="238"/>
    </location>
</feature>
<feature type="region of interest" description="Disordered" evidence="1">
    <location>
        <begin position="228"/>
        <end position="255"/>
    </location>
</feature>
<proteinExistence type="predicted"/>
<dbReference type="EMBL" id="JBDJPC010000001">
    <property type="protein sequence ID" value="KAL1517165.1"/>
    <property type="molecule type" value="Genomic_DNA"/>
</dbReference>
<reference evidence="4 5" key="1">
    <citation type="submission" date="2024-05" db="EMBL/GenBank/DDBJ databases">
        <title>Genetic variation in Jamaican populations of the coffee berry borer (Hypothenemus hampei).</title>
        <authorList>
            <person name="Errbii M."/>
            <person name="Myrie A."/>
        </authorList>
    </citation>
    <scope>NUCLEOTIDE SEQUENCE [LARGE SCALE GENOMIC DNA]</scope>
    <source>
        <strain evidence="4">JA-Hopewell-2020-01-JO</strain>
        <tissue evidence="4">Whole body</tissue>
    </source>
</reference>